<name>A0A0L0FS41_9EUKA</name>
<keyword evidence="3" id="KW-1185">Reference proteome</keyword>
<reference evidence="2 3" key="1">
    <citation type="submission" date="2011-02" db="EMBL/GenBank/DDBJ databases">
        <title>The Genome Sequence of Sphaeroforma arctica JP610.</title>
        <authorList>
            <consortium name="The Broad Institute Genome Sequencing Platform"/>
            <person name="Russ C."/>
            <person name="Cuomo C."/>
            <person name="Young S.K."/>
            <person name="Zeng Q."/>
            <person name="Gargeya S."/>
            <person name="Alvarado L."/>
            <person name="Berlin A."/>
            <person name="Chapman S.B."/>
            <person name="Chen Z."/>
            <person name="Freedman E."/>
            <person name="Gellesch M."/>
            <person name="Goldberg J."/>
            <person name="Griggs A."/>
            <person name="Gujja S."/>
            <person name="Heilman E."/>
            <person name="Heiman D."/>
            <person name="Howarth C."/>
            <person name="Mehta T."/>
            <person name="Neiman D."/>
            <person name="Pearson M."/>
            <person name="Roberts A."/>
            <person name="Saif S."/>
            <person name="Shea T."/>
            <person name="Shenoy N."/>
            <person name="Sisk P."/>
            <person name="Stolte C."/>
            <person name="Sykes S."/>
            <person name="White J."/>
            <person name="Yandava C."/>
            <person name="Burger G."/>
            <person name="Gray M.W."/>
            <person name="Holland P.W.H."/>
            <person name="King N."/>
            <person name="Lang F.B.F."/>
            <person name="Roger A.J."/>
            <person name="Ruiz-Trillo I."/>
            <person name="Haas B."/>
            <person name="Nusbaum C."/>
            <person name="Birren B."/>
        </authorList>
    </citation>
    <scope>NUCLEOTIDE SEQUENCE [LARGE SCALE GENOMIC DNA]</scope>
    <source>
        <strain evidence="2 3">JP610</strain>
    </source>
</reference>
<dbReference type="GeneID" id="25909287"/>
<dbReference type="EMBL" id="KQ242423">
    <property type="protein sequence ID" value="KNC78793.1"/>
    <property type="molecule type" value="Genomic_DNA"/>
</dbReference>
<evidence type="ECO:0000313" key="3">
    <source>
        <dbReference type="Proteomes" id="UP000054560"/>
    </source>
</evidence>
<proteinExistence type="predicted"/>
<gene>
    <name evidence="2" type="ORF">SARC_08783</name>
</gene>
<dbReference type="Proteomes" id="UP000054560">
    <property type="component" value="Unassembled WGS sequence"/>
</dbReference>
<dbReference type="AlphaFoldDB" id="A0A0L0FS41"/>
<evidence type="ECO:0000313" key="2">
    <source>
        <dbReference type="EMBL" id="KNC78793.1"/>
    </source>
</evidence>
<accession>A0A0L0FS41</accession>
<sequence>MSASAVVPFSPDILWSPLYGAPVDAVPQARSSMRGTPRHVTTPSNLMEKLCAANRVSESTSKSNEVLSAQTATPCKVPCTPTRPKVNAPMVSKETPARANEG</sequence>
<feature type="region of interest" description="Disordered" evidence="1">
    <location>
        <begin position="59"/>
        <end position="102"/>
    </location>
</feature>
<evidence type="ECO:0000256" key="1">
    <source>
        <dbReference type="SAM" id="MobiDB-lite"/>
    </source>
</evidence>
<dbReference type="RefSeq" id="XP_014152695.1">
    <property type="nucleotide sequence ID" value="XM_014297220.1"/>
</dbReference>
<feature type="compositionally biased region" description="Polar residues" evidence="1">
    <location>
        <begin position="59"/>
        <end position="73"/>
    </location>
</feature>
<organism evidence="2 3">
    <name type="scientific">Sphaeroforma arctica JP610</name>
    <dbReference type="NCBI Taxonomy" id="667725"/>
    <lineage>
        <taxon>Eukaryota</taxon>
        <taxon>Ichthyosporea</taxon>
        <taxon>Ichthyophonida</taxon>
        <taxon>Sphaeroforma</taxon>
    </lineage>
</organism>
<protein>
    <submittedName>
        <fullName evidence="2">Uncharacterized protein</fullName>
    </submittedName>
</protein>